<protein>
    <submittedName>
        <fullName evidence="3">Uncharacterized protein</fullName>
    </submittedName>
</protein>
<sequence>MIETPQAGAPCTPSSSRQAHCEQADDMDTQAPQQQPSPPPYPHEAIRDQSMDDGRPSNPPLQSMQNMQNIQNMQNLHNMFDPYFEYPSASQESDPIISGVENVFYQAFAQFFYFTAEILTRKKARFIQNMATIDGRANVVYYFTEILRHQFPNPSPAGSNNHFMANQEMS</sequence>
<evidence type="ECO:0000313" key="4">
    <source>
        <dbReference type="Proteomes" id="UP000186955"/>
    </source>
</evidence>
<dbReference type="EMBL" id="MNBE01000372">
    <property type="protein sequence ID" value="OKP10261.1"/>
    <property type="molecule type" value="Genomic_DNA"/>
</dbReference>
<evidence type="ECO:0000313" key="2">
    <source>
        <dbReference type="EMBL" id="OKP09523.1"/>
    </source>
</evidence>
<name>A0A1Q5UCS5_9EURO</name>
<comment type="caution">
    <text evidence="3">The sequence shown here is derived from an EMBL/GenBank/DDBJ whole genome shotgun (WGS) entry which is preliminary data.</text>
</comment>
<feature type="region of interest" description="Disordered" evidence="1">
    <location>
        <begin position="1"/>
        <end position="63"/>
    </location>
</feature>
<keyword evidence="4" id="KW-1185">Reference proteome</keyword>
<evidence type="ECO:0000313" key="3">
    <source>
        <dbReference type="EMBL" id="OKP10261.1"/>
    </source>
</evidence>
<feature type="compositionally biased region" description="Basic and acidic residues" evidence="1">
    <location>
        <begin position="44"/>
        <end position="55"/>
    </location>
</feature>
<proteinExistence type="predicted"/>
<dbReference type="AlphaFoldDB" id="A0A1Q5UCS5"/>
<gene>
    <name evidence="3" type="ORF">PENSUB_4329</name>
    <name evidence="2" type="ORF">PENSUB_5123</name>
</gene>
<dbReference type="EMBL" id="MNBE01000506">
    <property type="protein sequence ID" value="OKP09523.1"/>
    <property type="molecule type" value="Genomic_DNA"/>
</dbReference>
<organism evidence="3 4">
    <name type="scientific">Penicillium subrubescens</name>
    <dbReference type="NCBI Taxonomy" id="1316194"/>
    <lineage>
        <taxon>Eukaryota</taxon>
        <taxon>Fungi</taxon>
        <taxon>Dikarya</taxon>
        <taxon>Ascomycota</taxon>
        <taxon>Pezizomycotina</taxon>
        <taxon>Eurotiomycetes</taxon>
        <taxon>Eurotiomycetidae</taxon>
        <taxon>Eurotiales</taxon>
        <taxon>Aspergillaceae</taxon>
        <taxon>Penicillium</taxon>
    </lineage>
</organism>
<dbReference type="Proteomes" id="UP000186955">
    <property type="component" value="Unassembled WGS sequence"/>
</dbReference>
<reference evidence="3 4" key="1">
    <citation type="submission" date="2016-10" db="EMBL/GenBank/DDBJ databases">
        <title>Genome sequence of the ascomycete fungus Penicillium subrubescens.</title>
        <authorList>
            <person name="De Vries R.P."/>
            <person name="Peng M."/>
            <person name="Dilokpimol A."/>
            <person name="Hilden K."/>
            <person name="Makela M.R."/>
            <person name="Grigoriev I."/>
            <person name="Riley R."/>
            <person name="Granchi Z."/>
        </authorList>
    </citation>
    <scope>NUCLEOTIDE SEQUENCE [LARGE SCALE GENOMIC DNA]</scope>
    <source>
        <strain evidence="3 4">CBS 132785</strain>
    </source>
</reference>
<accession>A0A1Q5UCS5</accession>
<evidence type="ECO:0000256" key="1">
    <source>
        <dbReference type="SAM" id="MobiDB-lite"/>
    </source>
</evidence>